<keyword evidence="2 5" id="KW-0732">Signal</keyword>
<dbReference type="GO" id="GO:0016788">
    <property type="term" value="F:hydrolase activity, acting on ester bonds"/>
    <property type="evidence" value="ECO:0007669"/>
    <property type="project" value="InterPro"/>
</dbReference>
<keyword evidence="4" id="KW-0325">Glycoprotein</keyword>
<evidence type="ECO:0000256" key="2">
    <source>
        <dbReference type="ARBA" id="ARBA00022729"/>
    </source>
</evidence>
<proteinExistence type="inferred from homology"/>
<dbReference type="Pfam" id="PF00657">
    <property type="entry name" value="Lipase_GDSL"/>
    <property type="match status" value="1"/>
</dbReference>
<dbReference type="SUPFAM" id="SSF52266">
    <property type="entry name" value="SGNH hydrolase"/>
    <property type="match status" value="1"/>
</dbReference>
<dbReference type="AlphaFoldDB" id="A0AAV8CKH9"/>
<organism evidence="6 7">
    <name type="scientific">Rhynchospora pubera</name>
    <dbReference type="NCBI Taxonomy" id="906938"/>
    <lineage>
        <taxon>Eukaryota</taxon>
        <taxon>Viridiplantae</taxon>
        <taxon>Streptophyta</taxon>
        <taxon>Embryophyta</taxon>
        <taxon>Tracheophyta</taxon>
        <taxon>Spermatophyta</taxon>
        <taxon>Magnoliopsida</taxon>
        <taxon>Liliopsida</taxon>
        <taxon>Poales</taxon>
        <taxon>Cyperaceae</taxon>
        <taxon>Cyperoideae</taxon>
        <taxon>Rhynchosporeae</taxon>
        <taxon>Rhynchospora</taxon>
    </lineage>
</organism>
<accession>A0AAV8CKH9</accession>
<feature type="chain" id="PRO_5043563690" evidence="5">
    <location>
        <begin position="27"/>
        <end position="379"/>
    </location>
</feature>
<dbReference type="Gene3D" id="3.40.50.1110">
    <property type="entry name" value="SGNH hydrolase"/>
    <property type="match status" value="1"/>
</dbReference>
<dbReference type="InterPro" id="IPR035669">
    <property type="entry name" value="SGNH_plant_lipase-like"/>
</dbReference>
<dbReference type="CDD" id="cd01837">
    <property type="entry name" value="SGNH_plant_lipase_like"/>
    <property type="match status" value="1"/>
</dbReference>
<evidence type="ECO:0000256" key="4">
    <source>
        <dbReference type="ARBA" id="ARBA00023180"/>
    </source>
</evidence>
<keyword evidence="7" id="KW-1185">Reference proteome</keyword>
<evidence type="ECO:0000256" key="1">
    <source>
        <dbReference type="ARBA" id="ARBA00008668"/>
    </source>
</evidence>
<comment type="caution">
    <text evidence="6">The sequence shown here is derived from an EMBL/GenBank/DDBJ whole genome shotgun (WGS) entry which is preliminary data.</text>
</comment>
<dbReference type="PANTHER" id="PTHR22835">
    <property type="entry name" value="ZINC FINGER FYVE DOMAIN CONTAINING PROTEIN"/>
    <property type="match status" value="1"/>
</dbReference>
<reference evidence="6" key="1">
    <citation type="submission" date="2022-08" db="EMBL/GenBank/DDBJ databases">
        <authorList>
            <person name="Marques A."/>
        </authorList>
    </citation>
    <scope>NUCLEOTIDE SEQUENCE</scope>
    <source>
        <strain evidence="6">RhyPub2mFocal</strain>
        <tissue evidence="6">Leaves</tissue>
    </source>
</reference>
<evidence type="ECO:0000256" key="5">
    <source>
        <dbReference type="SAM" id="SignalP"/>
    </source>
</evidence>
<keyword evidence="3" id="KW-0378">Hydrolase</keyword>
<gene>
    <name evidence="6" type="ORF">LUZ62_089685</name>
</gene>
<dbReference type="EMBL" id="JAMFTS010000005">
    <property type="protein sequence ID" value="KAJ4755280.1"/>
    <property type="molecule type" value="Genomic_DNA"/>
</dbReference>
<dbReference type="InterPro" id="IPR001087">
    <property type="entry name" value="GDSL"/>
</dbReference>
<feature type="signal peptide" evidence="5">
    <location>
        <begin position="1"/>
        <end position="26"/>
    </location>
</feature>
<protein>
    <submittedName>
        <fullName evidence="6">GDSL esterase/lipase</fullName>
    </submittedName>
</protein>
<evidence type="ECO:0000256" key="3">
    <source>
        <dbReference type="ARBA" id="ARBA00022801"/>
    </source>
</evidence>
<dbReference type="InterPro" id="IPR036514">
    <property type="entry name" value="SGNH_hydro_sf"/>
</dbReference>
<evidence type="ECO:0000313" key="6">
    <source>
        <dbReference type="EMBL" id="KAJ4755280.1"/>
    </source>
</evidence>
<evidence type="ECO:0000313" key="7">
    <source>
        <dbReference type="Proteomes" id="UP001140206"/>
    </source>
</evidence>
<comment type="similarity">
    <text evidence="1">Belongs to the 'GDSL' lipolytic enzyme family.</text>
</comment>
<dbReference type="Proteomes" id="UP001140206">
    <property type="component" value="Chromosome 5"/>
</dbReference>
<dbReference type="PANTHER" id="PTHR22835:SF235">
    <property type="entry name" value="OS07G0642200 PROTEIN"/>
    <property type="match status" value="1"/>
</dbReference>
<sequence>MPMIRSSVFLFLALFLVFRNLSLTLADDRCYSHFFVFGDSISDNGNWLHYAVPPGPVARLPYGETFFKHPTGRFSDGRLIIDFICEALDIPYLTPYLVGNTSKDFQFGANFAVGGATALNQDYFKNRGLQVLFTPYSLGTQIRWFEKLLKLLGSSDSERKAIASTSLFLMGEIGGNDYNQPFLQNRPIEEIRTYVPDVIDAIGASANDLINLGAKTIVVPGNFPIGCVPEFRTIFQTNNSSEYDQYGCLKWMNEFAEYHNTALKTKLRQLTESNPGVTLIYADYYSVTFNFTKNPMTYGFENVRDACCGAGGPYNVNPMIDCGLNGSHTCPDPAKYISWDGSHMTEQVYKYIAHDILEGPYTNTSILAQCMFRLYDFEK</sequence>
<name>A0AAV8CKH9_9POAL</name>